<dbReference type="InterPro" id="IPR039251">
    <property type="entry name" value="OXLD1"/>
</dbReference>
<evidence type="ECO:0000313" key="3">
    <source>
        <dbReference type="Proteomes" id="UP000799779"/>
    </source>
</evidence>
<gene>
    <name evidence="2" type="ORF">P154DRAFT_517319</name>
</gene>
<sequence>METLIRTAQPQALRRGLCSSCLRSLGSTRPCISAQRAGLQNSDRIQRRHKGWIAAPGHQANPIQGFYSELIRKPLQEVQPQTRTAPTPPPADNPLKTEREATLEKARIVFGSRLADPAQRKAEIDSKSKKVAGIMVPPKPAEPDNCCMSGCVNCVWDMYRDEMEEWAAKSAQARVALQAQREKGAGTGTMTAGDGTATHVAVSMDDDGGGSEANWSSGGGGDDALFGDIPVGIREFMRTEKKLKQRHMAEKAGDTTLNA</sequence>
<dbReference type="InterPro" id="IPR019180">
    <property type="entry name" value="Oxidoreductase-like_N"/>
</dbReference>
<keyword evidence="3" id="KW-1185">Reference proteome</keyword>
<dbReference type="OrthoDB" id="10064411at2759"/>
<protein>
    <recommendedName>
        <fullName evidence="1">Oxidoreductase-like domain-containing protein</fullName>
    </recommendedName>
</protein>
<feature type="domain" description="Oxidoreductase-like" evidence="1">
    <location>
        <begin position="131"/>
        <end position="174"/>
    </location>
</feature>
<dbReference type="GO" id="GO:0005739">
    <property type="term" value="C:mitochondrion"/>
    <property type="evidence" value="ECO:0007669"/>
    <property type="project" value="TreeGrafter"/>
</dbReference>
<dbReference type="PANTHER" id="PTHR21193:SF3">
    <property type="entry name" value="OXIDOREDUCTASE-LIKE DOMAIN-CONTAINING PROTEIN 1"/>
    <property type="match status" value="1"/>
</dbReference>
<dbReference type="Proteomes" id="UP000799779">
    <property type="component" value="Unassembled WGS sequence"/>
</dbReference>
<organism evidence="2 3">
    <name type="scientific">Amniculicola lignicola CBS 123094</name>
    <dbReference type="NCBI Taxonomy" id="1392246"/>
    <lineage>
        <taxon>Eukaryota</taxon>
        <taxon>Fungi</taxon>
        <taxon>Dikarya</taxon>
        <taxon>Ascomycota</taxon>
        <taxon>Pezizomycotina</taxon>
        <taxon>Dothideomycetes</taxon>
        <taxon>Pleosporomycetidae</taxon>
        <taxon>Pleosporales</taxon>
        <taxon>Amniculicolaceae</taxon>
        <taxon>Amniculicola</taxon>
    </lineage>
</organism>
<dbReference type="Pfam" id="PF09791">
    <property type="entry name" value="Oxidored-like"/>
    <property type="match status" value="1"/>
</dbReference>
<proteinExistence type="predicted"/>
<accession>A0A6A5X054</accession>
<dbReference type="AlphaFoldDB" id="A0A6A5X054"/>
<reference evidence="2" key="1">
    <citation type="journal article" date="2020" name="Stud. Mycol.">
        <title>101 Dothideomycetes genomes: a test case for predicting lifestyles and emergence of pathogens.</title>
        <authorList>
            <person name="Haridas S."/>
            <person name="Albert R."/>
            <person name="Binder M."/>
            <person name="Bloem J."/>
            <person name="Labutti K."/>
            <person name="Salamov A."/>
            <person name="Andreopoulos B."/>
            <person name="Baker S."/>
            <person name="Barry K."/>
            <person name="Bills G."/>
            <person name="Bluhm B."/>
            <person name="Cannon C."/>
            <person name="Castanera R."/>
            <person name="Culley D."/>
            <person name="Daum C."/>
            <person name="Ezra D."/>
            <person name="Gonzalez J."/>
            <person name="Henrissat B."/>
            <person name="Kuo A."/>
            <person name="Liang C."/>
            <person name="Lipzen A."/>
            <person name="Lutzoni F."/>
            <person name="Magnuson J."/>
            <person name="Mondo S."/>
            <person name="Nolan M."/>
            <person name="Ohm R."/>
            <person name="Pangilinan J."/>
            <person name="Park H.-J."/>
            <person name="Ramirez L."/>
            <person name="Alfaro M."/>
            <person name="Sun H."/>
            <person name="Tritt A."/>
            <person name="Yoshinaga Y."/>
            <person name="Zwiers L.-H."/>
            <person name="Turgeon B."/>
            <person name="Goodwin S."/>
            <person name="Spatafora J."/>
            <person name="Crous P."/>
            <person name="Grigoriev I."/>
        </authorList>
    </citation>
    <scope>NUCLEOTIDE SEQUENCE</scope>
    <source>
        <strain evidence="2">CBS 123094</strain>
    </source>
</reference>
<name>A0A6A5X054_9PLEO</name>
<dbReference type="EMBL" id="ML977558">
    <property type="protein sequence ID" value="KAF2006848.1"/>
    <property type="molecule type" value="Genomic_DNA"/>
</dbReference>
<dbReference type="PANTHER" id="PTHR21193">
    <property type="entry name" value="OXIDOREDUCTASE-LIKE DOMAIN-CONTAINING PROTEIN 1"/>
    <property type="match status" value="1"/>
</dbReference>
<evidence type="ECO:0000259" key="1">
    <source>
        <dbReference type="Pfam" id="PF09791"/>
    </source>
</evidence>
<evidence type="ECO:0000313" key="2">
    <source>
        <dbReference type="EMBL" id="KAF2006848.1"/>
    </source>
</evidence>